<evidence type="ECO:0000256" key="1">
    <source>
        <dbReference type="ARBA" id="ARBA00023015"/>
    </source>
</evidence>
<keyword evidence="4" id="KW-0472">Membrane</keyword>
<keyword evidence="1" id="KW-0805">Transcription regulation</keyword>
<dbReference type="FunFam" id="1.10.10.10:FF:000056">
    <property type="entry name" value="IclR family transcriptional regulator"/>
    <property type="match status" value="1"/>
</dbReference>
<keyword evidence="4" id="KW-1133">Transmembrane helix</keyword>
<reference evidence="6" key="1">
    <citation type="journal article" date="2015" name="Proc. Natl. Acad. Sci. U.S.A.">
        <title>Bacterial clade with the ribosomal RNA operon on a small plasmid rather than the chromosome.</title>
        <authorList>
            <person name="Anda M."/>
            <person name="Ohtsubo Y."/>
            <person name="Okubo T."/>
            <person name="Sugawara M."/>
            <person name="Nagata Y."/>
            <person name="Tsuda M."/>
            <person name="Minamisawa K."/>
            <person name="Mitsui H."/>
        </authorList>
    </citation>
    <scope>NUCLEOTIDE SEQUENCE</scope>
    <source>
        <strain evidence="6">JCM 14755</strain>
    </source>
</reference>
<evidence type="ECO:0000313" key="6">
    <source>
        <dbReference type="EMBL" id="BAT28246.1"/>
    </source>
</evidence>
<evidence type="ECO:0000256" key="2">
    <source>
        <dbReference type="ARBA" id="ARBA00023125"/>
    </source>
</evidence>
<feature type="transmembrane region" description="Helical" evidence="4">
    <location>
        <begin position="144"/>
        <end position="168"/>
    </location>
</feature>
<dbReference type="GO" id="GO:0045892">
    <property type="term" value="P:negative regulation of DNA-templated transcription"/>
    <property type="evidence" value="ECO:0007669"/>
    <property type="project" value="TreeGrafter"/>
</dbReference>
<dbReference type="RefSeq" id="WP_244490682.1">
    <property type="nucleotide sequence ID" value="NZ_BBWR01000002.1"/>
</dbReference>
<dbReference type="SMART" id="SM00346">
    <property type="entry name" value="HTH_ICLR"/>
    <property type="match status" value="1"/>
</dbReference>
<dbReference type="InterPro" id="IPR011991">
    <property type="entry name" value="ArsR-like_HTH"/>
</dbReference>
<keyword evidence="3" id="KW-0804">Transcription</keyword>
<dbReference type="Pfam" id="PF09339">
    <property type="entry name" value="HTH_IclR"/>
    <property type="match status" value="1"/>
</dbReference>
<evidence type="ECO:0000256" key="3">
    <source>
        <dbReference type="ARBA" id="ARBA00023163"/>
    </source>
</evidence>
<feature type="transmembrane region" description="Helical" evidence="4">
    <location>
        <begin position="209"/>
        <end position="228"/>
    </location>
</feature>
<dbReference type="GO" id="GO:0003700">
    <property type="term" value="F:DNA-binding transcription factor activity"/>
    <property type="evidence" value="ECO:0007669"/>
    <property type="project" value="TreeGrafter"/>
</dbReference>
<evidence type="ECO:0000256" key="4">
    <source>
        <dbReference type="SAM" id="Phobius"/>
    </source>
</evidence>
<dbReference type="PANTHER" id="PTHR30136:SF24">
    <property type="entry name" value="HTH-TYPE TRANSCRIPTIONAL REPRESSOR ALLR"/>
    <property type="match status" value="1"/>
</dbReference>
<dbReference type="SUPFAM" id="SSF103473">
    <property type="entry name" value="MFS general substrate transporter"/>
    <property type="match status" value="1"/>
</dbReference>
<dbReference type="AlphaFoldDB" id="A0A0P0Z2D4"/>
<dbReference type="Gene3D" id="1.10.10.10">
    <property type="entry name" value="Winged helix-like DNA-binding domain superfamily/Winged helix DNA-binding domain"/>
    <property type="match status" value="1"/>
</dbReference>
<feature type="domain" description="HTH iclR-type" evidence="5">
    <location>
        <begin position="14"/>
        <end position="76"/>
    </location>
</feature>
<evidence type="ECO:0000259" key="5">
    <source>
        <dbReference type="PROSITE" id="PS51077"/>
    </source>
</evidence>
<name>A0A0P0Z2D4_9HYPH</name>
<dbReference type="InterPro" id="IPR036259">
    <property type="entry name" value="MFS_trans_sf"/>
</dbReference>
<organism evidence="6">
    <name type="scientific">Aureimonas frigidaquae</name>
    <dbReference type="NCBI Taxonomy" id="424757"/>
    <lineage>
        <taxon>Bacteria</taxon>
        <taxon>Pseudomonadati</taxon>
        <taxon>Pseudomonadota</taxon>
        <taxon>Alphaproteobacteria</taxon>
        <taxon>Hyphomicrobiales</taxon>
        <taxon>Aurantimonadaceae</taxon>
        <taxon>Aureimonas</taxon>
    </lineage>
</organism>
<dbReference type="GO" id="GO:0003677">
    <property type="term" value="F:DNA binding"/>
    <property type="evidence" value="ECO:0007669"/>
    <property type="project" value="UniProtKB-KW"/>
</dbReference>
<dbReference type="InterPro" id="IPR005471">
    <property type="entry name" value="Tscrpt_reg_IclR_N"/>
</dbReference>
<dbReference type="EMBL" id="LC066377">
    <property type="protein sequence ID" value="BAT28246.1"/>
    <property type="molecule type" value="Genomic_DNA"/>
</dbReference>
<dbReference type="InterPro" id="IPR036388">
    <property type="entry name" value="WH-like_DNA-bd_sf"/>
</dbReference>
<feature type="transmembrane region" description="Helical" evidence="4">
    <location>
        <begin position="110"/>
        <end position="132"/>
    </location>
</feature>
<proteinExistence type="predicted"/>
<keyword evidence="2" id="KW-0238">DNA-binding</keyword>
<keyword evidence="4" id="KW-0812">Transmembrane</keyword>
<dbReference type="SUPFAM" id="SSF46785">
    <property type="entry name" value="Winged helix' DNA-binding domain"/>
    <property type="match status" value="1"/>
</dbReference>
<dbReference type="InterPro" id="IPR050707">
    <property type="entry name" value="HTH_MetabolicPath_Reg"/>
</dbReference>
<protein>
    <submittedName>
        <fullName evidence="6">Putative HTH-type transcriptional regulator YagI</fullName>
    </submittedName>
</protein>
<sequence length="238" mass="24331">MRDADDTPAGTRPIQSITRAVAILEIIAREGGAASLKEIADRTGLGKTTAHNILRTLGELGYVRRRVGDTRYHLGGRILNLSRMAGDDSALRNRLRPALEAIAHKSGETVYLAVPSALRLVLAGLAVSLAALPFTASQLVPMLGNMFVCGIFAFATAPIVQAGVVAVAQAEAPDAVGTASGFNIAAFNLGIAAASFVGGRLVAGPGLLVTPWAALAAAIVAFGMAHAMGRASRPAASA</sequence>
<feature type="transmembrane region" description="Helical" evidence="4">
    <location>
        <begin position="180"/>
        <end position="203"/>
    </location>
</feature>
<dbReference type="InterPro" id="IPR036390">
    <property type="entry name" value="WH_DNA-bd_sf"/>
</dbReference>
<dbReference type="CDD" id="cd00090">
    <property type="entry name" value="HTH_ARSR"/>
    <property type="match status" value="1"/>
</dbReference>
<dbReference type="PANTHER" id="PTHR30136">
    <property type="entry name" value="HELIX-TURN-HELIX TRANSCRIPTIONAL REGULATOR, ICLR FAMILY"/>
    <property type="match status" value="1"/>
</dbReference>
<dbReference type="PROSITE" id="PS51077">
    <property type="entry name" value="HTH_ICLR"/>
    <property type="match status" value="1"/>
</dbReference>
<accession>A0A0P0Z2D4</accession>